<dbReference type="AlphaFoldDB" id="A0A402BEC2"/>
<proteinExistence type="predicted"/>
<name>A0A402BEC2_9CHLR</name>
<comment type="caution">
    <text evidence="2">The sequence shown here is derived from an EMBL/GenBank/DDBJ whole genome shotgun (WGS) entry which is preliminary data.</text>
</comment>
<dbReference type="EMBL" id="BIFT01000002">
    <property type="protein sequence ID" value="GCE29781.1"/>
    <property type="molecule type" value="Genomic_DNA"/>
</dbReference>
<dbReference type="InterPro" id="IPR041712">
    <property type="entry name" value="DHPS-like_MBL-fold"/>
</dbReference>
<dbReference type="SUPFAM" id="SSF56281">
    <property type="entry name" value="Metallo-hydrolase/oxidoreductase"/>
    <property type="match status" value="1"/>
</dbReference>
<keyword evidence="2" id="KW-0378">Hydrolase</keyword>
<sequence>MQHISLKMVDAVTISVLADNLFDGLLPDQGPAKRPKLGPELLRVPAPLMEGGKAFDSILAQHGFSALVSLTLNGHEHHVLFDAGATPNGLVDNLQVFDRSPKDIETVVLSHGHSDHTTGLDGLVRVLGRANLPVLIHPEFWNRRRIVIPGIEPYELPTTSKSALQGVGFEIVEDRQPSFLLGGALLVTGEVDRTTAFEKGMPGQQALRSGEWEWDPLILDDQALLLHVRDKGLVILTGCGHSGIVNIVRYAQKITGIEKIYAILGGFHLAGMTPEPIIQQTCDALAAFAPEVIVPTHCTGYRAIHRLANRLPHAFIQSSVGTCFEL</sequence>
<dbReference type="Gene3D" id="3.60.15.10">
    <property type="entry name" value="Ribonuclease Z/Hydroxyacylglutathione hydrolase-like"/>
    <property type="match status" value="1"/>
</dbReference>
<dbReference type="Proteomes" id="UP000287171">
    <property type="component" value="Unassembled WGS sequence"/>
</dbReference>
<keyword evidence="3" id="KW-1185">Reference proteome</keyword>
<dbReference type="InterPro" id="IPR036866">
    <property type="entry name" value="RibonucZ/Hydroxyglut_hydro"/>
</dbReference>
<dbReference type="PANTHER" id="PTHR13754:SF18">
    <property type="entry name" value="7,8-DIHYDROPTERIN-6-METHYL-4-(BETA-D-RIBOFURANOSYL)-AMINOBENZENE-5'-PHOSPHATE SYNTHASE"/>
    <property type="match status" value="1"/>
</dbReference>
<evidence type="ECO:0000259" key="1">
    <source>
        <dbReference type="Pfam" id="PF00753"/>
    </source>
</evidence>
<gene>
    <name evidence="2" type="ORF">KDA_52650</name>
</gene>
<reference evidence="3" key="1">
    <citation type="submission" date="2018-12" db="EMBL/GenBank/DDBJ databases">
        <title>Tengunoibacter tsumagoiensis gen. nov., sp. nov., Dictyobacter kobayashii sp. nov., D. alpinus sp. nov., and D. joshuensis sp. nov. and description of Dictyobacteraceae fam. nov. within the order Ktedonobacterales isolated from Tengu-no-mugimeshi.</title>
        <authorList>
            <person name="Wang C.M."/>
            <person name="Zheng Y."/>
            <person name="Sakai Y."/>
            <person name="Toyoda A."/>
            <person name="Minakuchi Y."/>
            <person name="Abe K."/>
            <person name="Yokota A."/>
            <person name="Yabe S."/>
        </authorList>
    </citation>
    <scope>NUCLEOTIDE SEQUENCE [LARGE SCALE GENOMIC DNA]</scope>
    <source>
        <strain evidence="3">Uno16</strain>
    </source>
</reference>
<protein>
    <submittedName>
        <fullName evidence="2">MBL fold metallo-hydrolase</fullName>
    </submittedName>
</protein>
<dbReference type="GO" id="GO:0016787">
    <property type="term" value="F:hydrolase activity"/>
    <property type="evidence" value="ECO:0007669"/>
    <property type="project" value="UniProtKB-KW"/>
</dbReference>
<dbReference type="PANTHER" id="PTHR13754">
    <property type="entry name" value="METALLO-BETA-LACTAMASE SUPERFAMILY PROTEIN"/>
    <property type="match status" value="1"/>
</dbReference>
<dbReference type="InterPro" id="IPR001279">
    <property type="entry name" value="Metallo-B-lactamas"/>
</dbReference>
<feature type="domain" description="Metallo-beta-lactamase" evidence="1">
    <location>
        <begin position="74"/>
        <end position="128"/>
    </location>
</feature>
<dbReference type="OrthoDB" id="9803916at2"/>
<dbReference type="CDD" id="cd07713">
    <property type="entry name" value="DHPS-like_MBL-fold"/>
    <property type="match status" value="1"/>
</dbReference>
<accession>A0A402BEC2</accession>
<organism evidence="2 3">
    <name type="scientific">Dictyobacter alpinus</name>
    <dbReference type="NCBI Taxonomy" id="2014873"/>
    <lineage>
        <taxon>Bacteria</taxon>
        <taxon>Bacillati</taxon>
        <taxon>Chloroflexota</taxon>
        <taxon>Ktedonobacteria</taxon>
        <taxon>Ktedonobacterales</taxon>
        <taxon>Dictyobacteraceae</taxon>
        <taxon>Dictyobacter</taxon>
    </lineage>
</organism>
<evidence type="ECO:0000313" key="2">
    <source>
        <dbReference type="EMBL" id="GCE29781.1"/>
    </source>
</evidence>
<dbReference type="GO" id="GO:0016740">
    <property type="term" value="F:transferase activity"/>
    <property type="evidence" value="ECO:0007669"/>
    <property type="project" value="TreeGrafter"/>
</dbReference>
<evidence type="ECO:0000313" key="3">
    <source>
        <dbReference type="Proteomes" id="UP000287171"/>
    </source>
</evidence>
<dbReference type="RefSeq" id="WP_126629988.1">
    <property type="nucleotide sequence ID" value="NZ_BIFT01000002.1"/>
</dbReference>
<dbReference type="Pfam" id="PF00753">
    <property type="entry name" value="Lactamase_B"/>
    <property type="match status" value="1"/>
</dbReference>
<dbReference type="InterPro" id="IPR052926">
    <property type="entry name" value="Metallo-beta-lactamase_dom"/>
</dbReference>